<dbReference type="InterPro" id="IPR035899">
    <property type="entry name" value="DBL_dom_sf"/>
</dbReference>
<feature type="compositionally biased region" description="Polar residues" evidence="1">
    <location>
        <begin position="51"/>
        <end position="65"/>
    </location>
</feature>
<dbReference type="SMART" id="SM00325">
    <property type="entry name" value="RhoGEF"/>
    <property type="match status" value="1"/>
</dbReference>
<feature type="compositionally biased region" description="Pro residues" evidence="1">
    <location>
        <begin position="448"/>
        <end position="460"/>
    </location>
</feature>
<dbReference type="Gene3D" id="1.20.900.10">
    <property type="entry name" value="Dbl homology (DH) domain"/>
    <property type="match status" value="1"/>
</dbReference>
<feature type="region of interest" description="Disordered" evidence="1">
    <location>
        <begin position="347"/>
        <end position="433"/>
    </location>
</feature>
<dbReference type="InterPro" id="IPR052233">
    <property type="entry name" value="Rho-type_GEFs"/>
</dbReference>
<dbReference type="InterPro" id="IPR000219">
    <property type="entry name" value="DH_dom"/>
</dbReference>
<feature type="compositionally biased region" description="Polar residues" evidence="1">
    <location>
        <begin position="165"/>
        <end position="190"/>
    </location>
</feature>
<sequence length="1155" mass="129050">MPLNRRKSHSPLPPSPRPATFFPPSHYAEAGGLTPRRQTSHPRDEPPPSRPNTSYMPIASNSESSFEFAPKSPEPSRISTVNSKTSLDKKGESHMKNLPFVEAQLLPSLRDTINRMTRPPVKTTALSPSHIGSNNIGFALSPDHEPQLSPQPPKQLKSALRSPTPKLQLQTARMPLSASNSPREMTSTVQVDIPPTPKRTRPRSRTDPGTPMKTENNPNSPRAKVASGIPRLRGKNGLMSASSTPRPRQYPLLENDSSSDFELRSEQRSLRVVNGVLSSESESESDGEFGQMGLGLGLGINPPYQPRSSFASKLRARITNDVDSVDEAAERRRKELLGLVQGISHLEQQVGHSADPEYPSEGKRTHSTPRLLVSSSSGIDGELDRGVRPLSFWNRSKTHSESTTKSPSRSPVIRQSPNATPRTVEQSKIPSSAIPAAIRRHSIYYAKPPSPSVPSPPLPQTPATDEEEYSLVTQSPESIYDDEETWSPNPPMLSHLRPPKDNSQHHRQSDDLAKSDAVLLALNSRLDAAREREAFGLPPSVSDVGARERLSYLDSESELARARWDEEDGTTTNRRGMAGLSIGADNLFRALGARTVDAQIVSEHNWRDRDRRRDRSSSLLDQEDVRVAQGTRQQSVVQTVNLYDDEERLPQENRSLDQLSSQSQRFDEVQQHQPIPSPPSKDAWQASLPASVYASVVDRYGTLEIRRQETIHDLVVSEEAFVSRLNHTVRLFVLPLRMQDSKDYVAGVPTEIGMLFDWLEDLLNLHTQLLAALRKAQQTQQPVVERLAGIVLESFVKQLEVYQPYLARLVGIAGTIARLVADALSDFGEFVRIQESVQEWSLEALLVAPVTRLGGYPTIFRILLEETPQTHIDYIPTFMLLHATESMIQIMTEVKVREDEYDAVKSVSQSVHGLPCVAKRGRKLLHQGQLELVDTISSVSHAQRTPSLHQFPDRLSSTSFPKSRSTRPPIAQEQLDSPAAPIQVFVFTDLIVFASNSKRRSRHDLATEEWTIMERNGVVGILNVSEDDSVIVLDVAPLSFKELEEPSIMPHAPLQVVKLRIPASTLPKDSELELFKTWLAAFQLSSKLTIRALSLPKISIDYRWPEQDFQVPPPPLPKSPSMIAQGTVPHKQEREERTWWSRRFHDVLSQVHLRE</sequence>
<protein>
    <submittedName>
        <fullName evidence="3">DH domain-containing protein</fullName>
    </submittedName>
</protein>
<keyword evidence="4" id="KW-1185">Reference proteome</keyword>
<feature type="region of interest" description="Disordered" evidence="1">
    <location>
        <begin position="655"/>
        <end position="684"/>
    </location>
</feature>
<reference evidence="3" key="1">
    <citation type="submission" date="2020-05" db="EMBL/GenBank/DDBJ databases">
        <title>Mycena genomes resolve the evolution of fungal bioluminescence.</title>
        <authorList>
            <person name="Tsai I.J."/>
        </authorList>
    </citation>
    <scope>NUCLEOTIDE SEQUENCE</scope>
    <source>
        <strain evidence="3">171206Taipei</strain>
    </source>
</reference>
<feature type="region of interest" description="Disordered" evidence="1">
    <location>
        <begin position="943"/>
        <end position="973"/>
    </location>
</feature>
<dbReference type="PROSITE" id="PS50010">
    <property type="entry name" value="DH_2"/>
    <property type="match status" value="1"/>
</dbReference>
<dbReference type="PANTHER" id="PTHR46572">
    <property type="entry name" value="RHO1 GDP-GTP EXCHANGE PROTEIN 1-RELATED"/>
    <property type="match status" value="1"/>
</dbReference>
<dbReference type="OrthoDB" id="1716625at2759"/>
<dbReference type="Proteomes" id="UP000636479">
    <property type="component" value="Unassembled WGS sequence"/>
</dbReference>
<dbReference type="GeneID" id="59351982"/>
<feature type="region of interest" description="Disordered" evidence="1">
    <location>
        <begin position="111"/>
        <end position="267"/>
    </location>
</feature>
<feature type="compositionally biased region" description="Basic and acidic residues" evidence="1">
    <location>
        <begin position="498"/>
        <end position="511"/>
    </location>
</feature>
<feature type="compositionally biased region" description="Polar residues" evidence="1">
    <location>
        <begin position="401"/>
        <end position="430"/>
    </location>
</feature>
<evidence type="ECO:0000259" key="2">
    <source>
        <dbReference type="PROSITE" id="PS50010"/>
    </source>
</evidence>
<evidence type="ECO:0000256" key="1">
    <source>
        <dbReference type="SAM" id="MobiDB-lite"/>
    </source>
</evidence>
<comment type="caution">
    <text evidence="3">The sequence shown here is derived from an EMBL/GenBank/DDBJ whole genome shotgun (WGS) entry which is preliminary data.</text>
</comment>
<feature type="region of interest" description="Disordered" evidence="1">
    <location>
        <begin position="606"/>
        <end position="631"/>
    </location>
</feature>
<feature type="region of interest" description="Disordered" evidence="1">
    <location>
        <begin position="445"/>
        <end position="511"/>
    </location>
</feature>
<name>A0A8H6VWB6_9AGAR</name>
<dbReference type="GO" id="GO:0005085">
    <property type="term" value="F:guanyl-nucleotide exchange factor activity"/>
    <property type="evidence" value="ECO:0007669"/>
    <property type="project" value="InterPro"/>
</dbReference>
<accession>A0A8H6VWB6</accession>
<feature type="region of interest" description="Disordered" evidence="1">
    <location>
        <begin position="557"/>
        <end position="577"/>
    </location>
</feature>
<organism evidence="3 4">
    <name type="scientific">Mycena indigotica</name>
    <dbReference type="NCBI Taxonomy" id="2126181"/>
    <lineage>
        <taxon>Eukaryota</taxon>
        <taxon>Fungi</taxon>
        <taxon>Dikarya</taxon>
        <taxon>Basidiomycota</taxon>
        <taxon>Agaricomycotina</taxon>
        <taxon>Agaricomycetes</taxon>
        <taxon>Agaricomycetidae</taxon>
        <taxon>Agaricales</taxon>
        <taxon>Marasmiineae</taxon>
        <taxon>Mycenaceae</taxon>
        <taxon>Mycena</taxon>
    </lineage>
</organism>
<feature type="compositionally biased region" description="Basic and acidic residues" evidence="1">
    <location>
        <begin position="86"/>
        <end position="95"/>
    </location>
</feature>
<feature type="compositionally biased region" description="Polar residues" evidence="1">
    <location>
        <begin position="124"/>
        <end position="136"/>
    </location>
</feature>
<feature type="domain" description="DH" evidence="2">
    <location>
        <begin position="706"/>
        <end position="914"/>
    </location>
</feature>
<dbReference type="PANTHER" id="PTHR46572:SF1">
    <property type="entry name" value="RHO1 GUANINE NUCLEOTIDE EXCHANGE FACTOR TUS1"/>
    <property type="match status" value="1"/>
</dbReference>
<dbReference type="Pfam" id="PF00621">
    <property type="entry name" value="RhoGEF"/>
    <property type="match status" value="1"/>
</dbReference>
<proteinExistence type="predicted"/>
<gene>
    <name evidence="3" type="ORF">MIND_01300600</name>
</gene>
<dbReference type="RefSeq" id="XP_037213964.1">
    <property type="nucleotide sequence ID" value="XM_037369466.1"/>
</dbReference>
<feature type="compositionally biased region" description="Basic and acidic residues" evidence="1">
    <location>
        <begin position="606"/>
        <end position="616"/>
    </location>
</feature>
<dbReference type="SUPFAM" id="SSF48065">
    <property type="entry name" value="DBL homology domain (DH-domain)"/>
    <property type="match status" value="1"/>
</dbReference>
<evidence type="ECO:0000313" key="3">
    <source>
        <dbReference type="EMBL" id="KAF7290604.1"/>
    </source>
</evidence>
<dbReference type="EMBL" id="JACAZF010000014">
    <property type="protein sequence ID" value="KAF7290604.1"/>
    <property type="molecule type" value="Genomic_DNA"/>
</dbReference>
<dbReference type="AlphaFoldDB" id="A0A8H6VWB6"/>
<feature type="region of interest" description="Disordered" evidence="1">
    <location>
        <begin position="1"/>
        <end position="99"/>
    </location>
</feature>
<evidence type="ECO:0000313" key="4">
    <source>
        <dbReference type="Proteomes" id="UP000636479"/>
    </source>
</evidence>